<evidence type="ECO:0000313" key="1">
    <source>
        <dbReference type="EMBL" id="KAI4827730.1"/>
    </source>
</evidence>
<sequence>MTDDPFLYPDTWWASGAGPTEQEQQDEIRLDLESHFCMSHIVWSRLFVAHPVYTSPTPCGGGEVILRTLDPFSANNSGPLQSGGPRPPDPH</sequence>
<dbReference type="Proteomes" id="UP001057452">
    <property type="component" value="Chromosome 5"/>
</dbReference>
<gene>
    <name evidence="1" type="ORF">KUCAC02_031102</name>
</gene>
<reference evidence="1" key="1">
    <citation type="submission" date="2022-05" db="EMBL/GenBank/DDBJ databases">
        <title>Chromosome-level genome of Chaenocephalus aceratus.</title>
        <authorList>
            <person name="Park H."/>
        </authorList>
    </citation>
    <scope>NUCLEOTIDE SEQUENCE</scope>
    <source>
        <strain evidence="1">KU_202001</strain>
    </source>
</reference>
<proteinExistence type="predicted"/>
<evidence type="ECO:0000313" key="2">
    <source>
        <dbReference type="Proteomes" id="UP001057452"/>
    </source>
</evidence>
<dbReference type="EMBL" id="CM043789">
    <property type="protein sequence ID" value="KAI4827730.1"/>
    <property type="molecule type" value="Genomic_DNA"/>
</dbReference>
<name>A0ACB9XMW2_CHAAC</name>
<accession>A0ACB9XMW2</accession>
<protein>
    <submittedName>
        <fullName evidence="1">Uncharacterized protein</fullName>
    </submittedName>
</protein>
<organism evidence="1 2">
    <name type="scientific">Chaenocephalus aceratus</name>
    <name type="common">Blackfin icefish</name>
    <name type="synonym">Chaenichthys aceratus</name>
    <dbReference type="NCBI Taxonomy" id="36190"/>
    <lineage>
        <taxon>Eukaryota</taxon>
        <taxon>Metazoa</taxon>
        <taxon>Chordata</taxon>
        <taxon>Craniata</taxon>
        <taxon>Vertebrata</taxon>
        <taxon>Euteleostomi</taxon>
        <taxon>Actinopterygii</taxon>
        <taxon>Neopterygii</taxon>
        <taxon>Teleostei</taxon>
        <taxon>Neoteleostei</taxon>
        <taxon>Acanthomorphata</taxon>
        <taxon>Eupercaria</taxon>
        <taxon>Perciformes</taxon>
        <taxon>Notothenioidei</taxon>
        <taxon>Channichthyidae</taxon>
        <taxon>Chaenocephalus</taxon>
    </lineage>
</organism>
<comment type="caution">
    <text evidence="1">The sequence shown here is derived from an EMBL/GenBank/DDBJ whole genome shotgun (WGS) entry which is preliminary data.</text>
</comment>
<keyword evidence="2" id="KW-1185">Reference proteome</keyword>